<accession>A0A7S4EEH2</accession>
<dbReference type="Gene3D" id="1.10.10.10">
    <property type="entry name" value="Winged helix-like DNA-binding domain superfamily/Winged helix DNA-binding domain"/>
    <property type="match status" value="1"/>
</dbReference>
<dbReference type="PANTHER" id="PTHR10015:SF206">
    <property type="entry name" value="HSF-TYPE DNA-BINDING DOMAIN-CONTAINING PROTEIN"/>
    <property type="match status" value="1"/>
</dbReference>
<proteinExistence type="inferred from homology"/>
<dbReference type="InterPro" id="IPR000232">
    <property type="entry name" value="HSF_DNA-bd"/>
</dbReference>
<name>A0A7S4EEH2_9STRA</name>
<dbReference type="SUPFAM" id="SSF46785">
    <property type="entry name" value="Winged helix' DNA-binding domain"/>
    <property type="match status" value="1"/>
</dbReference>
<dbReference type="PANTHER" id="PTHR10015">
    <property type="entry name" value="HEAT SHOCK TRANSCRIPTION FACTOR"/>
    <property type="match status" value="1"/>
</dbReference>
<dbReference type="Pfam" id="PF00447">
    <property type="entry name" value="HSF_DNA-bind"/>
    <property type="match status" value="1"/>
</dbReference>
<feature type="compositionally biased region" description="Low complexity" evidence="5">
    <location>
        <begin position="233"/>
        <end position="242"/>
    </location>
</feature>
<dbReference type="EMBL" id="HBIX01000973">
    <property type="protein sequence ID" value="CAE0708033.1"/>
    <property type="molecule type" value="Transcribed_RNA"/>
</dbReference>
<evidence type="ECO:0000313" key="7">
    <source>
        <dbReference type="EMBL" id="CAE0708033.1"/>
    </source>
</evidence>
<dbReference type="GO" id="GO:0003700">
    <property type="term" value="F:DNA-binding transcription factor activity"/>
    <property type="evidence" value="ECO:0007669"/>
    <property type="project" value="InterPro"/>
</dbReference>
<dbReference type="GO" id="GO:0005634">
    <property type="term" value="C:nucleus"/>
    <property type="evidence" value="ECO:0007669"/>
    <property type="project" value="UniProtKB-SubCell"/>
</dbReference>
<reference evidence="7" key="1">
    <citation type="submission" date="2021-01" db="EMBL/GenBank/DDBJ databases">
        <authorList>
            <person name="Corre E."/>
            <person name="Pelletier E."/>
            <person name="Niang G."/>
            <person name="Scheremetjew M."/>
            <person name="Finn R."/>
            <person name="Kale V."/>
            <person name="Holt S."/>
            <person name="Cochrane G."/>
            <person name="Meng A."/>
            <person name="Brown T."/>
            <person name="Cohen L."/>
        </authorList>
    </citation>
    <scope>NUCLEOTIDE SEQUENCE</scope>
    <source>
        <strain evidence="7">10249 10 AB</strain>
    </source>
</reference>
<dbReference type="InterPro" id="IPR036390">
    <property type="entry name" value="WH_DNA-bd_sf"/>
</dbReference>
<evidence type="ECO:0000256" key="1">
    <source>
        <dbReference type="ARBA" id="ARBA00004123"/>
    </source>
</evidence>
<evidence type="ECO:0000256" key="3">
    <source>
        <dbReference type="ARBA" id="ARBA00023242"/>
    </source>
</evidence>
<keyword evidence="3" id="KW-0539">Nucleus</keyword>
<evidence type="ECO:0000256" key="2">
    <source>
        <dbReference type="ARBA" id="ARBA00023125"/>
    </source>
</evidence>
<organism evidence="7">
    <name type="scientific">Pseudo-nitzschia australis</name>
    <dbReference type="NCBI Taxonomy" id="44445"/>
    <lineage>
        <taxon>Eukaryota</taxon>
        <taxon>Sar</taxon>
        <taxon>Stramenopiles</taxon>
        <taxon>Ochrophyta</taxon>
        <taxon>Bacillariophyta</taxon>
        <taxon>Bacillariophyceae</taxon>
        <taxon>Bacillariophycidae</taxon>
        <taxon>Bacillariales</taxon>
        <taxon>Bacillariaceae</taxon>
        <taxon>Pseudo-nitzschia</taxon>
    </lineage>
</organism>
<dbReference type="AlphaFoldDB" id="A0A7S4EEH2"/>
<evidence type="ECO:0000256" key="4">
    <source>
        <dbReference type="RuleBase" id="RU004020"/>
    </source>
</evidence>
<dbReference type="SMART" id="SM00415">
    <property type="entry name" value="HSF"/>
    <property type="match status" value="1"/>
</dbReference>
<sequence length="356" mass="38869">MARSLDRSGLSFDSIGALSQLVEAASALTELEVSETSTEKVQRTGTVLVSDDDEVSRVAVTAKAIGTTTSSSNSKKKEIFPQKLMEILADSSVLDVVSWLPHGRSFVIIRPDLFCEQVLPRYLPPADSRGNTKYPSFTRKLNRWGFRQATRGADTGAFHHQFFRRDQPELCVKMVCQKSRDRQQGHQKQRSLPPKKRSIPHGVPLTFGTSTSPKSLFSIPGIETTTISTRQPVQVQAVPSVSSDDRSIGASSTTSSQASFNNSVVMTNNNNYVGSLHTTRGVLPSIATTAPVATVTPKTTAMSFKRCGASGIMPFISNDKKFVASTLRQRESLEVYRAAKAMLFDAYMKAVNAESP</sequence>
<gene>
    <name evidence="7" type="ORF">PAUS00366_LOCUS753</name>
</gene>
<evidence type="ECO:0000259" key="6">
    <source>
        <dbReference type="SMART" id="SM00415"/>
    </source>
</evidence>
<feature type="region of interest" description="Disordered" evidence="5">
    <location>
        <begin position="178"/>
        <end position="205"/>
    </location>
</feature>
<dbReference type="InterPro" id="IPR036388">
    <property type="entry name" value="WH-like_DNA-bd_sf"/>
</dbReference>
<comment type="similarity">
    <text evidence="4">Belongs to the HSF family.</text>
</comment>
<dbReference type="FunFam" id="1.10.10.10:FF:000479">
    <property type="entry name" value="Predicted protein"/>
    <property type="match status" value="1"/>
</dbReference>
<protein>
    <recommendedName>
        <fullName evidence="6">HSF-type DNA-binding domain-containing protein</fullName>
    </recommendedName>
</protein>
<evidence type="ECO:0000256" key="5">
    <source>
        <dbReference type="SAM" id="MobiDB-lite"/>
    </source>
</evidence>
<keyword evidence="2" id="KW-0238">DNA-binding</keyword>
<dbReference type="GO" id="GO:0043565">
    <property type="term" value="F:sequence-specific DNA binding"/>
    <property type="evidence" value="ECO:0007669"/>
    <property type="project" value="InterPro"/>
</dbReference>
<feature type="domain" description="HSF-type DNA-binding" evidence="6">
    <location>
        <begin position="76"/>
        <end position="177"/>
    </location>
</feature>
<feature type="compositionally biased region" description="Basic residues" evidence="5">
    <location>
        <begin position="185"/>
        <end position="199"/>
    </location>
</feature>
<comment type="subcellular location">
    <subcellularLocation>
        <location evidence="1">Nucleus</location>
    </subcellularLocation>
</comment>
<feature type="region of interest" description="Disordered" evidence="5">
    <location>
        <begin position="233"/>
        <end position="256"/>
    </location>
</feature>